<dbReference type="STRING" id="105785.A0A2J7QA68"/>
<dbReference type="PROSITE" id="PS51125">
    <property type="entry name" value="NHL"/>
    <property type="match status" value="4"/>
</dbReference>
<dbReference type="PANTHER" id="PTHR24104:SF20">
    <property type="entry name" value="RING-TYPE DOMAIN-CONTAINING PROTEIN"/>
    <property type="match status" value="1"/>
</dbReference>
<dbReference type="InParanoid" id="A0A2J7QA68"/>
<dbReference type="GO" id="GO:0051537">
    <property type="term" value="F:2 iron, 2 sulfur cluster binding"/>
    <property type="evidence" value="ECO:0007669"/>
    <property type="project" value="InterPro"/>
</dbReference>
<evidence type="ECO:0000256" key="8">
    <source>
        <dbReference type="SAM" id="MobiDB-lite"/>
    </source>
</evidence>
<organism evidence="10 11">
    <name type="scientific">Cryptotermes secundus</name>
    <dbReference type="NCBI Taxonomy" id="105785"/>
    <lineage>
        <taxon>Eukaryota</taxon>
        <taxon>Metazoa</taxon>
        <taxon>Ecdysozoa</taxon>
        <taxon>Arthropoda</taxon>
        <taxon>Hexapoda</taxon>
        <taxon>Insecta</taxon>
        <taxon>Pterygota</taxon>
        <taxon>Neoptera</taxon>
        <taxon>Polyneoptera</taxon>
        <taxon>Dictyoptera</taxon>
        <taxon>Blattodea</taxon>
        <taxon>Blattoidea</taxon>
        <taxon>Termitoidae</taxon>
        <taxon>Kalotermitidae</taxon>
        <taxon>Cryptotermitinae</taxon>
        <taxon>Cryptotermes</taxon>
    </lineage>
</organism>
<dbReference type="InterPro" id="IPR018957">
    <property type="entry name" value="Znf_C3HC4_RING-type"/>
</dbReference>
<evidence type="ECO:0000256" key="3">
    <source>
        <dbReference type="ARBA" id="ARBA00022771"/>
    </source>
</evidence>
<dbReference type="OrthoDB" id="654191at2759"/>
<dbReference type="EMBL" id="NEVH01016333">
    <property type="protein sequence ID" value="PNF25478.1"/>
    <property type="molecule type" value="Genomic_DNA"/>
</dbReference>
<dbReference type="GO" id="GO:0061630">
    <property type="term" value="F:ubiquitin protein ligase activity"/>
    <property type="evidence" value="ECO:0007669"/>
    <property type="project" value="TreeGrafter"/>
</dbReference>
<dbReference type="PROSITE" id="PS00197">
    <property type="entry name" value="2FE2S_FER_1"/>
    <property type="match status" value="1"/>
</dbReference>
<feature type="repeat" description="NHL" evidence="6">
    <location>
        <begin position="557"/>
        <end position="587"/>
    </location>
</feature>
<evidence type="ECO:0000256" key="7">
    <source>
        <dbReference type="SAM" id="Coils"/>
    </source>
</evidence>
<dbReference type="SUPFAM" id="SSF57850">
    <property type="entry name" value="RING/U-box"/>
    <property type="match status" value="1"/>
</dbReference>
<dbReference type="Pfam" id="PF01436">
    <property type="entry name" value="NHL"/>
    <property type="match status" value="4"/>
</dbReference>
<dbReference type="GO" id="GO:0000209">
    <property type="term" value="P:protein polyubiquitination"/>
    <property type="evidence" value="ECO:0007669"/>
    <property type="project" value="TreeGrafter"/>
</dbReference>
<feature type="repeat" description="NHL" evidence="6">
    <location>
        <begin position="638"/>
        <end position="678"/>
    </location>
</feature>
<feature type="compositionally biased region" description="Polar residues" evidence="8">
    <location>
        <begin position="50"/>
        <end position="60"/>
    </location>
</feature>
<evidence type="ECO:0000256" key="5">
    <source>
        <dbReference type="PROSITE-ProRule" id="PRU00175"/>
    </source>
</evidence>
<dbReference type="InterPro" id="IPR017907">
    <property type="entry name" value="Znf_RING_CS"/>
</dbReference>
<evidence type="ECO:0000256" key="1">
    <source>
        <dbReference type="ARBA" id="ARBA00022723"/>
    </source>
</evidence>
<keyword evidence="4" id="KW-0862">Zinc</keyword>
<dbReference type="InterPro" id="IPR001841">
    <property type="entry name" value="Znf_RING"/>
</dbReference>
<comment type="caution">
    <text evidence="10">The sequence shown here is derived from an EMBL/GenBank/DDBJ whole genome shotgun (WGS) entry which is preliminary data.</text>
</comment>
<dbReference type="InterPro" id="IPR011042">
    <property type="entry name" value="6-blade_b-propeller_TolB-like"/>
</dbReference>
<evidence type="ECO:0000259" key="9">
    <source>
        <dbReference type="PROSITE" id="PS50089"/>
    </source>
</evidence>
<dbReference type="GO" id="GO:0008270">
    <property type="term" value="F:zinc ion binding"/>
    <property type="evidence" value="ECO:0007669"/>
    <property type="project" value="UniProtKB-KW"/>
</dbReference>
<dbReference type="InterPro" id="IPR013083">
    <property type="entry name" value="Znf_RING/FYVE/PHD"/>
</dbReference>
<dbReference type="Gene3D" id="2.120.10.30">
    <property type="entry name" value="TolB, C-terminal domain"/>
    <property type="match status" value="2"/>
</dbReference>
<dbReference type="SMART" id="SM00184">
    <property type="entry name" value="RING"/>
    <property type="match status" value="1"/>
</dbReference>
<dbReference type="PROSITE" id="PS00518">
    <property type="entry name" value="ZF_RING_1"/>
    <property type="match status" value="1"/>
</dbReference>
<feature type="domain" description="RING-type" evidence="9">
    <location>
        <begin position="100"/>
        <end position="140"/>
    </location>
</feature>
<gene>
    <name evidence="10" type="ORF">B7P43_G05998</name>
</gene>
<feature type="coiled-coil region" evidence="7">
    <location>
        <begin position="258"/>
        <end position="296"/>
    </location>
</feature>
<sequence>MKKNFRFTHRRGLQPRIMSNIPRSRNKSCPHEEEVLGNKKFESRPPILRQMSSGSLNVRTTDSKPQRTAARTKTTSVSDKTDTALPNSMSMGIMNDLLECKLCNKRLRRPKMLPCQHTYCLSCLQGLVQPTSKAVDCPDCGLQVPLRTTGPDGVVELPPNLYLDSLLTVLQQDIACGAGDQRCSRCQTVGSASSCQHCRQAFCTVCWASHITELKSQLPSLLDQLSGAKETLDHRIQDFRDVCKRLKQHINLAVEVKIQTLRVEEEKLNIRANELLKQGEESVENLLGRIRDTEQTVSKGSDFDAISENKKKVAMFLQLHRTTSALLDEVSHWSEARPTFDADNFRIDMAGESKAAGEVEEADDVFDDDTVRNIAQVNSPDSLYHHYRERAFTPRVSLGRSVLQRPAGVAVAPWDEEVNMYIAGTEGRQVLVIDRNRMKLVHQLSAANMLYPHGIAFSKFLREVYVTDKWNHCVHVFSAEGTYLRQLGKKGHAEGHFQSPEGITSGPGPNGKDDETLLYVCDTGNDRVQIIHPCDGSVIYILGILDPLPGHKFKRTEFNQPTGIAVSQDRIVVADFGNKRIKTYSLTGERLSEFGSMGEARGQFHSPECVAVDHLGFILVGDSGNARVQIFRPNGTLVRIFGGRGSSPGKFAWVSGIAVTNNMDIIITDSRNSSVQIF</sequence>
<keyword evidence="1" id="KW-0479">Metal-binding</keyword>
<protein>
    <recommendedName>
        <fullName evidence="9">RING-type domain-containing protein</fullName>
    </recommendedName>
</protein>
<keyword evidence="7" id="KW-0175">Coiled coil</keyword>
<accession>A0A2J7QA68</accession>
<dbReference type="Gene3D" id="2.40.10.500">
    <property type="match status" value="1"/>
</dbReference>
<feature type="repeat" description="NHL" evidence="6">
    <location>
        <begin position="591"/>
        <end position="634"/>
    </location>
</feature>
<keyword evidence="11" id="KW-1185">Reference proteome</keyword>
<dbReference type="CDD" id="cd05819">
    <property type="entry name" value="NHL"/>
    <property type="match status" value="1"/>
</dbReference>
<dbReference type="InterPro" id="IPR001258">
    <property type="entry name" value="NHL_repeat"/>
</dbReference>
<dbReference type="SUPFAM" id="SSF101898">
    <property type="entry name" value="NHL repeat"/>
    <property type="match status" value="1"/>
</dbReference>
<feature type="region of interest" description="Disordered" evidence="8">
    <location>
        <begin position="43"/>
        <end position="87"/>
    </location>
</feature>
<dbReference type="PROSITE" id="PS50089">
    <property type="entry name" value="ZF_RING_2"/>
    <property type="match status" value="1"/>
</dbReference>
<evidence type="ECO:0000313" key="11">
    <source>
        <dbReference type="Proteomes" id="UP000235965"/>
    </source>
</evidence>
<evidence type="ECO:0000313" key="10">
    <source>
        <dbReference type="EMBL" id="PNF25478.1"/>
    </source>
</evidence>
<dbReference type="PANTHER" id="PTHR24104">
    <property type="entry name" value="E3 UBIQUITIN-PROTEIN LIGASE NHLRC1-RELATED"/>
    <property type="match status" value="1"/>
</dbReference>
<dbReference type="AlphaFoldDB" id="A0A2J7QA68"/>
<dbReference type="Pfam" id="PF00097">
    <property type="entry name" value="zf-C3HC4"/>
    <property type="match status" value="1"/>
</dbReference>
<proteinExistence type="predicted"/>
<evidence type="ECO:0000256" key="2">
    <source>
        <dbReference type="ARBA" id="ARBA00022737"/>
    </source>
</evidence>
<dbReference type="GO" id="GO:0043161">
    <property type="term" value="P:proteasome-mediated ubiquitin-dependent protein catabolic process"/>
    <property type="evidence" value="ECO:0007669"/>
    <property type="project" value="TreeGrafter"/>
</dbReference>
<evidence type="ECO:0000256" key="4">
    <source>
        <dbReference type="ARBA" id="ARBA00022833"/>
    </source>
</evidence>
<dbReference type="InterPro" id="IPR050952">
    <property type="entry name" value="TRIM-NHL_E3_ligases"/>
</dbReference>
<reference evidence="10 11" key="1">
    <citation type="submission" date="2017-12" db="EMBL/GenBank/DDBJ databases">
        <title>Hemimetabolous genomes reveal molecular basis of termite eusociality.</title>
        <authorList>
            <person name="Harrison M.C."/>
            <person name="Jongepier E."/>
            <person name="Robertson H.M."/>
            <person name="Arning N."/>
            <person name="Bitard-Feildel T."/>
            <person name="Chao H."/>
            <person name="Childers C.P."/>
            <person name="Dinh H."/>
            <person name="Doddapaneni H."/>
            <person name="Dugan S."/>
            <person name="Gowin J."/>
            <person name="Greiner C."/>
            <person name="Han Y."/>
            <person name="Hu H."/>
            <person name="Hughes D.S.T."/>
            <person name="Huylmans A.-K."/>
            <person name="Kemena C."/>
            <person name="Kremer L.P.M."/>
            <person name="Lee S.L."/>
            <person name="Lopez-Ezquerra A."/>
            <person name="Mallet L."/>
            <person name="Monroy-Kuhn J.M."/>
            <person name="Moser A."/>
            <person name="Murali S.C."/>
            <person name="Muzny D.M."/>
            <person name="Otani S."/>
            <person name="Piulachs M.-D."/>
            <person name="Poelchau M."/>
            <person name="Qu J."/>
            <person name="Schaub F."/>
            <person name="Wada-Katsumata A."/>
            <person name="Worley K.C."/>
            <person name="Xie Q."/>
            <person name="Ylla G."/>
            <person name="Poulsen M."/>
            <person name="Gibbs R.A."/>
            <person name="Schal C."/>
            <person name="Richards S."/>
            <person name="Belles X."/>
            <person name="Korb J."/>
            <person name="Bornberg-Bauer E."/>
        </authorList>
    </citation>
    <scope>NUCLEOTIDE SEQUENCE [LARGE SCALE GENOMIC DNA]</scope>
    <source>
        <tissue evidence="10">Whole body</tissue>
    </source>
</reference>
<keyword evidence="3 5" id="KW-0863">Zinc-finger</keyword>
<dbReference type="Gene3D" id="3.30.40.10">
    <property type="entry name" value="Zinc/RING finger domain, C3HC4 (zinc finger)"/>
    <property type="match status" value="1"/>
</dbReference>
<dbReference type="Proteomes" id="UP000235965">
    <property type="component" value="Unassembled WGS sequence"/>
</dbReference>
<keyword evidence="2" id="KW-0677">Repeat</keyword>
<feature type="repeat" description="NHL" evidence="6">
    <location>
        <begin position="451"/>
        <end position="480"/>
    </location>
</feature>
<dbReference type="InterPro" id="IPR006058">
    <property type="entry name" value="2Fe2S_fd_BS"/>
</dbReference>
<evidence type="ECO:0000256" key="6">
    <source>
        <dbReference type="PROSITE-ProRule" id="PRU00504"/>
    </source>
</evidence>
<name>A0A2J7QA68_9NEOP</name>